<reference evidence="1" key="2">
    <citation type="submission" date="2018-07" db="EMBL/GenBank/DDBJ databases">
        <authorList>
            <consortium name="NCBI Pathogen Detection Project"/>
        </authorList>
    </citation>
    <scope>NUCLEOTIDE SEQUENCE</scope>
    <source>
        <strain evidence="1">BCW_2640</strain>
    </source>
</reference>
<dbReference type="EMBL" id="DAARBX010000037">
    <property type="protein sequence ID" value="HAE1795978.1"/>
    <property type="molecule type" value="Genomic_DNA"/>
</dbReference>
<proteinExistence type="predicted"/>
<accession>A0A726YFG8</accession>
<evidence type="ECO:0000313" key="1">
    <source>
        <dbReference type="EMBL" id="HAE1795978.1"/>
    </source>
</evidence>
<organism evidence="1">
    <name type="scientific">Salmonella enterica subsp. enterica serovar Ank</name>
    <dbReference type="NCBI Taxonomy" id="1173578"/>
    <lineage>
        <taxon>Bacteria</taxon>
        <taxon>Pseudomonadati</taxon>
        <taxon>Pseudomonadota</taxon>
        <taxon>Gammaproteobacteria</taxon>
        <taxon>Enterobacterales</taxon>
        <taxon>Enterobacteriaceae</taxon>
        <taxon>Salmonella</taxon>
    </lineage>
</organism>
<reference evidence="1" key="1">
    <citation type="journal article" date="2018" name="Genome Biol.">
        <title>SKESA: strategic k-mer extension for scrupulous assemblies.</title>
        <authorList>
            <person name="Souvorov A."/>
            <person name="Agarwala R."/>
            <person name="Lipman D.J."/>
        </authorList>
    </citation>
    <scope>NUCLEOTIDE SEQUENCE</scope>
    <source>
        <strain evidence="1">BCW_2640</strain>
    </source>
</reference>
<dbReference type="Pfam" id="PF07789">
    <property type="entry name" value="DUF1627"/>
    <property type="match status" value="1"/>
</dbReference>
<comment type="caution">
    <text evidence="1">The sequence shown here is derived from an EMBL/GenBank/DDBJ whole genome shotgun (WGS) entry which is preliminary data.</text>
</comment>
<sequence>MKIMVNETVLDALKAMGKASYREVAARLKIEPVEALNMLREQREQGLCDFYDGCWELTGDADRKASIRPAPAKSVLRAKNLKDVPAKPLRGEVTEPIKPEAIVALLTANGRMDTVALASAVGRDPRGLASNLCMMAKRGYIQKIGQGKGVKWELPAENQTPASEANEQAQPIADTQDQILPEHADEARNSPSTAELVSDIPSFTESYPGDLIIPSPSDIARMIRKAKRELRELEQVRLLSVAAKKCRKTLNRIHADASERR</sequence>
<dbReference type="AlphaFoldDB" id="A0A726YFG8"/>
<name>A0A726YFG8_SALET</name>
<dbReference type="InterPro" id="IPR012432">
    <property type="entry name" value="DUF1627"/>
</dbReference>
<gene>
    <name evidence="1" type="ORF">G3V02_004789</name>
</gene>
<protein>
    <submittedName>
        <fullName evidence="1">DUF1627 domain-containing protein</fullName>
    </submittedName>
</protein>